<sequence>MTNVASGRPTRFAANFTKLNQRISTLDNGRIFHGDANARRVRMLPLSTRWEKKPERWVAVVLRAFLLAHKKNYCPLIWKQEDANLLRLLRIGLNRMNREVWQTLREFREKLSKPELKKIKWTSTAANLAPQLLSGKPINDSFTNFEITYKCLHLWEH</sequence>
<gene>
    <name evidence="2" type="primary">LOC117649101</name>
</gene>
<organism evidence="2">
    <name type="scientific">Thrips palmi</name>
    <name type="common">Melon thrips</name>
    <dbReference type="NCBI Taxonomy" id="161013"/>
    <lineage>
        <taxon>Eukaryota</taxon>
        <taxon>Metazoa</taxon>
        <taxon>Ecdysozoa</taxon>
        <taxon>Arthropoda</taxon>
        <taxon>Hexapoda</taxon>
        <taxon>Insecta</taxon>
        <taxon>Pterygota</taxon>
        <taxon>Neoptera</taxon>
        <taxon>Paraneoptera</taxon>
        <taxon>Thysanoptera</taxon>
        <taxon>Terebrantia</taxon>
        <taxon>Thripoidea</taxon>
        <taxon>Thripidae</taxon>
        <taxon>Thrips</taxon>
    </lineage>
</organism>
<dbReference type="AlphaFoldDB" id="A0A6P8ZRD9"/>
<proteinExistence type="predicted"/>
<dbReference type="KEGG" id="tpal:117649101"/>
<reference evidence="2" key="1">
    <citation type="submission" date="2025-08" db="UniProtKB">
        <authorList>
            <consortium name="RefSeq"/>
        </authorList>
    </citation>
    <scope>IDENTIFICATION</scope>
    <source>
        <tissue evidence="2">Total insect</tissue>
    </source>
</reference>
<dbReference type="InParanoid" id="A0A6P8ZRD9"/>
<keyword evidence="1" id="KW-1185">Reference proteome</keyword>
<dbReference type="RefSeq" id="XP_034247434.1">
    <property type="nucleotide sequence ID" value="XM_034391543.1"/>
</dbReference>
<evidence type="ECO:0000313" key="1">
    <source>
        <dbReference type="Proteomes" id="UP000515158"/>
    </source>
</evidence>
<dbReference type="GeneID" id="117649101"/>
<dbReference type="Proteomes" id="UP000515158">
    <property type="component" value="Unplaced"/>
</dbReference>
<name>A0A6P8ZRD9_THRPL</name>
<evidence type="ECO:0000313" key="2">
    <source>
        <dbReference type="RefSeq" id="XP_034247434.1"/>
    </source>
</evidence>
<protein>
    <submittedName>
        <fullName evidence="2">Uncharacterized protein LOC117649101</fullName>
    </submittedName>
</protein>
<accession>A0A6P8ZRD9</accession>